<comment type="similarity">
    <text evidence="1">Belongs to the FAH family.</text>
</comment>
<reference evidence="5" key="1">
    <citation type="submission" date="2018-05" db="EMBL/GenBank/DDBJ databases">
        <authorList>
            <person name="Lanie J.A."/>
            <person name="Ng W.-L."/>
            <person name="Kazmierczak K.M."/>
            <person name="Andrzejewski T.M."/>
            <person name="Davidsen T.M."/>
            <person name="Wayne K.J."/>
            <person name="Tettelin H."/>
            <person name="Glass J.I."/>
            <person name="Rusch D."/>
            <person name="Podicherti R."/>
            <person name="Tsui H.-C.T."/>
            <person name="Winkler M.E."/>
        </authorList>
    </citation>
    <scope>NUCLEOTIDE SEQUENCE</scope>
</reference>
<organism evidence="5">
    <name type="scientific">marine metagenome</name>
    <dbReference type="NCBI Taxonomy" id="408172"/>
    <lineage>
        <taxon>unclassified sequences</taxon>
        <taxon>metagenomes</taxon>
        <taxon>ecological metagenomes</taxon>
    </lineage>
</organism>
<protein>
    <recommendedName>
        <fullName evidence="6">Fumarylacetoacetase-like C-terminal domain-containing protein</fullName>
    </recommendedName>
</protein>
<dbReference type="SUPFAM" id="SSF56529">
    <property type="entry name" value="FAH"/>
    <property type="match status" value="1"/>
</dbReference>
<dbReference type="Pfam" id="PF10370">
    <property type="entry name" value="Rv2993c-like_N"/>
    <property type="match status" value="1"/>
</dbReference>
<dbReference type="InterPro" id="IPR018833">
    <property type="entry name" value="Rv2993c-like_N"/>
</dbReference>
<sequence length="251" mass="27535">MKIARFMFESKENWGVILGDSIHAISGTPYDIKDVGNRICSLSETTLLAPLTLTNKVPAIAANYGEKDDRDGPGIFMKQPGTYAPHQGDIVYPRSCKSVIHEAEVGVVISKTARHISESDAMDYVLGYTCVNDVSAKETIESDLGKGLSMRWKHFDTFCPIGPHIETEIDNPRNLRIECFVNGELSADGNTSEMIFAIPKLISWVSEVMTLQPGDIIPTGCPETSEINIGDVVEVRIEGIGSLINNVIEDY</sequence>
<evidence type="ECO:0000256" key="2">
    <source>
        <dbReference type="ARBA" id="ARBA00022723"/>
    </source>
</evidence>
<dbReference type="InterPro" id="IPR011234">
    <property type="entry name" value="Fumarylacetoacetase-like_C"/>
</dbReference>
<feature type="domain" description="Rv2993c-like N-terminal" evidence="4">
    <location>
        <begin position="1"/>
        <end position="50"/>
    </location>
</feature>
<keyword evidence="2" id="KW-0479">Metal-binding</keyword>
<dbReference type="Gene3D" id="3.90.850.10">
    <property type="entry name" value="Fumarylacetoacetase-like, C-terminal domain"/>
    <property type="match status" value="1"/>
</dbReference>
<accession>A0A381VQY5</accession>
<dbReference type="PANTHER" id="PTHR42796:SF4">
    <property type="entry name" value="FUMARYLACETOACETATE HYDROLASE DOMAIN-CONTAINING PROTEIN 2A"/>
    <property type="match status" value="1"/>
</dbReference>
<dbReference type="Pfam" id="PF01557">
    <property type="entry name" value="FAA_hydrolase"/>
    <property type="match status" value="1"/>
</dbReference>
<gene>
    <name evidence="5" type="ORF">METZ01_LOCUS94797</name>
</gene>
<dbReference type="GO" id="GO:0046872">
    <property type="term" value="F:metal ion binding"/>
    <property type="evidence" value="ECO:0007669"/>
    <property type="project" value="UniProtKB-KW"/>
</dbReference>
<evidence type="ECO:0000313" key="5">
    <source>
        <dbReference type="EMBL" id="SVA41943.1"/>
    </source>
</evidence>
<dbReference type="InterPro" id="IPR036663">
    <property type="entry name" value="Fumarylacetoacetase_C_sf"/>
</dbReference>
<dbReference type="PANTHER" id="PTHR42796">
    <property type="entry name" value="FUMARYLACETOACETATE HYDROLASE DOMAIN-CONTAINING PROTEIN 2A-RELATED"/>
    <property type="match status" value="1"/>
</dbReference>
<evidence type="ECO:0000259" key="3">
    <source>
        <dbReference type="Pfam" id="PF01557"/>
    </source>
</evidence>
<proteinExistence type="inferred from homology"/>
<dbReference type="EMBL" id="UINC01009350">
    <property type="protein sequence ID" value="SVA41943.1"/>
    <property type="molecule type" value="Genomic_DNA"/>
</dbReference>
<dbReference type="AlphaFoldDB" id="A0A381VQY5"/>
<evidence type="ECO:0000256" key="1">
    <source>
        <dbReference type="ARBA" id="ARBA00010211"/>
    </source>
</evidence>
<dbReference type="InterPro" id="IPR051121">
    <property type="entry name" value="FAH"/>
</dbReference>
<evidence type="ECO:0008006" key="6">
    <source>
        <dbReference type="Google" id="ProtNLM"/>
    </source>
</evidence>
<name>A0A381VQY5_9ZZZZ</name>
<dbReference type="GO" id="GO:0003824">
    <property type="term" value="F:catalytic activity"/>
    <property type="evidence" value="ECO:0007669"/>
    <property type="project" value="InterPro"/>
</dbReference>
<evidence type="ECO:0000259" key="4">
    <source>
        <dbReference type="Pfam" id="PF10370"/>
    </source>
</evidence>
<dbReference type="GO" id="GO:0044281">
    <property type="term" value="P:small molecule metabolic process"/>
    <property type="evidence" value="ECO:0007669"/>
    <property type="project" value="UniProtKB-ARBA"/>
</dbReference>
<feature type="domain" description="Fumarylacetoacetase-like C-terminal" evidence="3">
    <location>
        <begin position="70"/>
        <end position="247"/>
    </location>
</feature>